<keyword evidence="2" id="KW-0863">Zinc-finger</keyword>
<dbReference type="HOGENOM" id="CLU_015060_1_1_1"/>
<proteinExistence type="predicted"/>
<keyword evidence="8" id="KW-1185">Reference proteome</keyword>
<gene>
    <name evidence="7" type="primary">6049293</name>
    <name evidence="6" type="ORF">CpipJ_CPIJ015903</name>
</gene>
<evidence type="ECO:0000256" key="2">
    <source>
        <dbReference type="ARBA" id="ARBA00022771"/>
    </source>
</evidence>
<reference evidence="7" key="2">
    <citation type="submission" date="2020-05" db="UniProtKB">
        <authorList>
            <consortium name="EnsemblMetazoa"/>
        </authorList>
    </citation>
    <scope>IDENTIFICATION</scope>
    <source>
        <strain evidence="7">JHB</strain>
    </source>
</reference>
<feature type="domain" description="MULE transposase" evidence="5">
    <location>
        <begin position="192"/>
        <end position="291"/>
    </location>
</feature>
<organism>
    <name type="scientific">Culex quinquefasciatus</name>
    <name type="common">Southern house mosquito</name>
    <name type="synonym">Culex pungens</name>
    <dbReference type="NCBI Taxonomy" id="7176"/>
    <lineage>
        <taxon>Eukaryota</taxon>
        <taxon>Metazoa</taxon>
        <taxon>Ecdysozoa</taxon>
        <taxon>Arthropoda</taxon>
        <taxon>Hexapoda</taxon>
        <taxon>Insecta</taxon>
        <taxon>Pterygota</taxon>
        <taxon>Neoptera</taxon>
        <taxon>Endopterygota</taxon>
        <taxon>Diptera</taxon>
        <taxon>Nematocera</taxon>
        <taxon>Culicoidea</taxon>
        <taxon>Culicidae</taxon>
        <taxon>Culicinae</taxon>
        <taxon>Culicini</taxon>
        <taxon>Culex</taxon>
        <taxon>Culex</taxon>
    </lineage>
</organism>
<dbReference type="VEuPathDB" id="VectorBase:CPIJ015903"/>
<dbReference type="eggNOG" id="ENOG502S0E9">
    <property type="taxonomic scope" value="Eukaryota"/>
</dbReference>
<evidence type="ECO:0000259" key="4">
    <source>
        <dbReference type="Pfam" id="PF04500"/>
    </source>
</evidence>
<evidence type="ECO:0000259" key="5">
    <source>
        <dbReference type="Pfam" id="PF10551"/>
    </source>
</evidence>
<dbReference type="PANTHER" id="PTHR47160">
    <property type="entry name" value="PUTATIVE-RELATED"/>
    <property type="match status" value="1"/>
</dbReference>
<dbReference type="EnsemblMetazoa" id="CPIJ015903-RA">
    <property type="protein sequence ID" value="CPIJ015903-PA"/>
    <property type="gene ID" value="CPIJ015903"/>
</dbReference>
<dbReference type="VEuPathDB" id="VectorBase:CQUJHB007764"/>
<dbReference type="OrthoDB" id="7778943at2759"/>
<dbReference type="InterPro" id="IPR018289">
    <property type="entry name" value="MULE_transposase_dom"/>
</dbReference>
<evidence type="ECO:0000256" key="1">
    <source>
        <dbReference type="ARBA" id="ARBA00022723"/>
    </source>
</evidence>
<protein>
    <recommendedName>
        <fullName evidence="9">MULE transposase domain-containing protein</fullName>
    </recommendedName>
</protein>
<keyword evidence="1" id="KW-0479">Metal-binding</keyword>
<evidence type="ECO:0000313" key="8">
    <source>
        <dbReference type="Proteomes" id="UP000002320"/>
    </source>
</evidence>
<dbReference type="Pfam" id="PF10551">
    <property type="entry name" value="MULE"/>
    <property type="match status" value="1"/>
</dbReference>
<dbReference type="InterPro" id="IPR007588">
    <property type="entry name" value="Znf_FLYWCH"/>
</dbReference>
<dbReference type="OMA" id="YINETWI"/>
<dbReference type="AlphaFoldDB" id="B0X8V1"/>
<sequence>MENYGEILKSSRGGDVLLFGGYMYNLNRLSEDTYYWECKYRNKTKKEVASCSARLNSRLRDNRHLVCSTVKDHTHAPDTSEVDKVRLRMELKRITASDSGPPSRVRRVAAIGLPDSVQVKLSASAQRKIIQRARPAIASVQYRDGVFLIPEELQRTLNGDVFYRGTVEVEGGKALLFVANTEIERLCEARFWISDGTFDTVPGEFHQLVTIHASIAPDHARTIPAVYALLTNKTQALYAAMLQKVSEVAAEMEVDLNPPMILTDFEKGLINAFHEEFPEANQVGCYFHFTQSLWRKIQTMGLVPLFAGDANLSRSFKKLRALPFVPENHIPEAFEIIKSAAPSSMAGFMLYIEETYVLGRKKTPKSKSRHSPLFKPKFWSVHENVKEDLPRTSNCVESWHNGWAIVVGVSHGSTGRIVREIQLEQKTAAGRVQAILAGAQGEVQNDVKDKNADLKRIVMKFSDYKLADFIDTITNVL</sequence>
<evidence type="ECO:0008006" key="9">
    <source>
        <dbReference type="Google" id="ProtNLM"/>
    </source>
</evidence>
<dbReference type="InParanoid" id="B0X8V1"/>
<dbReference type="Proteomes" id="UP000002320">
    <property type="component" value="Unassembled WGS sequence"/>
</dbReference>
<feature type="domain" description="FLYWCH-type" evidence="4">
    <location>
        <begin position="8"/>
        <end position="75"/>
    </location>
</feature>
<evidence type="ECO:0000313" key="7">
    <source>
        <dbReference type="EnsemblMetazoa" id="CPIJ015903-PA"/>
    </source>
</evidence>
<name>B0X8V1_CULQU</name>
<dbReference type="Gene3D" id="2.20.25.240">
    <property type="match status" value="1"/>
</dbReference>
<reference evidence="6" key="1">
    <citation type="submission" date="2007-03" db="EMBL/GenBank/DDBJ databases">
        <title>Annotation of Culex pipiens quinquefasciatus.</title>
        <authorList>
            <consortium name="The Broad Institute Genome Sequencing Platform"/>
            <person name="Atkinson P.W."/>
            <person name="Hemingway J."/>
            <person name="Christensen B.M."/>
            <person name="Higgs S."/>
            <person name="Kodira C."/>
            <person name="Hannick L."/>
            <person name="Megy K."/>
            <person name="O'Leary S."/>
            <person name="Pearson M."/>
            <person name="Haas B.J."/>
            <person name="Mauceli E."/>
            <person name="Wortman J.R."/>
            <person name="Lee N.H."/>
            <person name="Guigo R."/>
            <person name="Stanke M."/>
            <person name="Alvarado L."/>
            <person name="Amedeo P."/>
            <person name="Antoine C.H."/>
            <person name="Arensburger P."/>
            <person name="Bidwell S.L."/>
            <person name="Crawford M."/>
            <person name="Camaro F."/>
            <person name="Devon K."/>
            <person name="Engels R."/>
            <person name="Hammond M."/>
            <person name="Howarth C."/>
            <person name="Koehrsen M."/>
            <person name="Lawson D."/>
            <person name="Montgomery P."/>
            <person name="Nene V."/>
            <person name="Nusbaum C."/>
            <person name="Puiu D."/>
            <person name="Romero-Severson J."/>
            <person name="Severson D.W."/>
            <person name="Shumway M."/>
            <person name="Sisk P."/>
            <person name="Stolte C."/>
            <person name="Zeng Q."/>
            <person name="Eisenstadt E."/>
            <person name="Fraser-Liggett C."/>
            <person name="Strausberg R."/>
            <person name="Galagan J."/>
            <person name="Birren B."/>
            <person name="Collins F.H."/>
        </authorList>
    </citation>
    <scope>NUCLEOTIDE SEQUENCE [LARGE SCALE GENOMIC DNA]</scope>
    <source>
        <strain evidence="6">JHB</strain>
    </source>
</reference>
<evidence type="ECO:0000256" key="3">
    <source>
        <dbReference type="ARBA" id="ARBA00022833"/>
    </source>
</evidence>
<dbReference type="PANTHER" id="PTHR47160:SF10">
    <property type="entry name" value="MULE TRANSPOSASE DOMAIN-CONTAINING PROTEIN"/>
    <property type="match status" value="1"/>
</dbReference>
<dbReference type="EMBL" id="DS232505">
    <property type="protein sequence ID" value="EDS42707.1"/>
    <property type="molecule type" value="Genomic_DNA"/>
</dbReference>
<evidence type="ECO:0000313" key="6">
    <source>
        <dbReference type="EMBL" id="EDS42707.1"/>
    </source>
</evidence>
<dbReference type="Pfam" id="PF04500">
    <property type="entry name" value="FLYWCH"/>
    <property type="match status" value="1"/>
</dbReference>
<dbReference type="GO" id="GO:0008270">
    <property type="term" value="F:zinc ion binding"/>
    <property type="evidence" value="ECO:0007669"/>
    <property type="project" value="UniProtKB-KW"/>
</dbReference>
<accession>B0X8V1</accession>
<keyword evidence="3" id="KW-0862">Zinc</keyword>
<dbReference type="KEGG" id="cqu:CpipJ_CPIJ015903"/>